<accession>A0A1V6UUZ8</accession>
<keyword evidence="3" id="KW-0472">Membrane</keyword>
<feature type="transmembrane region" description="Helical" evidence="3">
    <location>
        <begin position="49"/>
        <end position="70"/>
    </location>
</feature>
<keyword evidence="3" id="KW-0812">Transmembrane</keyword>
<gene>
    <name evidence="4" type="ORF">PENCOP_c004G04687</name>
</gene>
<sequence>MHNMTHPQSELMEERPFLPTRSSSLSGDEESEFAEKHIRSPKRSPYEQCLPWLVQLFVFTVYTTIFFLFWDRSQSRCSKADGSEFALAYSPASKALKWELRTFQNQLEITNPFKGPPRPELEEAWNKLLHPSAAILVDKESLDRINRTSVELQDGSGYMAALDVYHQLHCLRWVRRYIHQDHYNSTEENLGQHIDHCLDGLRQYVMCNADLSINTFDWIPNYPKPWPNFEVMHKCANWESIEEWVLANSFDGFDPDLIRHPDYHPELPSPFNYTVSGNSP</sequence>
<proteinExistence type="inferred from homology"/>
<keyword evidence="5" id="KW-1185">Reference proteome</keyword>
<feature type="region of interest" description="Disordered" evidence="2">
    <location>
        <begin position="1"/>
        <end position="38"/>
    </location>
</feature>
<keyword evidence="3" id="KW-1133">Transmembrane helix</keyword>
<dbReference type="PANTHER" id="PTHR33365">
    <property type="entry name" value="YALI0B05434P"/>
    <property type="match status" value="1"/>
</dbReference>
<dbReference type="Proteomes" id="UP000191500">
    <property type="component" value="Unassembled WGS sequence"/>
</dbReference>
<evidence type="ECO:0000256" key="2">
    <source>
        <dbReference type="SAM" id="MobiDB-lite"/>
    </source>
</evidence>
<name>A0A1V6UUZ8_9EURO</name>
<evidence type="ECO:0000256" key="3">
    <source>
        <dbReference type="SAM" id="Phobius"/>
    </source>
</evidence>
<organism evidence="4 5">
    <name type="scientific">Penicillium coprophilum</name>
    <dbReference type="NCBI Taxonomy" id="36646"/>
    <lineage>
        <taxon>Eukaryota</taxon>
        <taxon>Fungi</taxon>
        <taxon>Dikarya</taxon>
        <taxon>Ascomycota</taxon>
        <taxon>Pezizomycotina</taxon>
        <taxon>Eurotiomycetes</taxon>
        <taxon>Eurotiomycetidae</taxon>
        <taxon>Eurotiales</taxon>
        <taxon>Aspergillaceae</taxon>
        <taxon>Penicillium</taxon>
    </lineage>
</organism>
<dbReference type="InterPro" id="IPR021765">
    <property type="entry name" value="UstYa-like"/>
</dbReference>
<protein>
    <submittedName>
        <fullName evidence="4">Uncharacterized protein</fullName>
    </submittedName>
</protein>
<evidence type="ECO:0000256" key="1">
    <source>
        <dbReference type="ARBA" id="ARBA00035112"/>
    </source>
</evidence>
<dbReference type="AlphaFoldDB" id="A0A1V6UUZ8"/>
<comment type="similarity">
    <text evidence="1">Belongs to the ustYa family.</text>
</comment>
<evidence type="ECO:0000313" key="5">
    <source>
        <dbReference type="Proteomes" id="UP000191500"/>
    </source>
</evidence>
<dbReference type="Pfam" id="PF11807">
    <property type="entry name" value="UstYa"/>
    <property type="match status" value="1"/>
</dbReference>
<dbReference type="EMBL" id="MDDG01000004">
    <property type="protein sequence ID" value="OQE42228.1"/>
    <property type="molecule type" value="Genomic_DNA"/>
</dbReference>
<dbReference type="STRING" id="36646.A0A1V6UUZ8"/>
<dbReference type="GO" id="GO:0043386">
    <property type="term" value="P:mycotoxin biosynthetic process"/>
    <property type="evidence" value="ECO:0007669"/>
    <property type="project" value="InterPro"/>
</dbReference>
<evidence type="ECO:0000313" key="4">
    <source>
        <dbReference type="EMBL" id="OQE42228.1"/>
    </source>
</evidence>
<dbReference type="PANTHER" id="PTHR33365:SF7">
    <property type="entry name" value="TAT PATHWAY SIGNAL SEQUENCE"/>
    <property type="match status" value="1"/>
</dbReference>
<comment type="caution">
    <text evidence="4">The sequence shown here is derived from an EMBL/GenBank/DDBJ whole genome shotgun (WGS) entry which is preliminary data.</text>
</comment>
<reference evidence="5" key="1">
    <citation type="journal article" date="2017" name="Nat. Microbiol.">
        <title>Global analysis of biosynthetic gene clusters reveals vast potential of secondary metabolite production in Penicillium species.</title>
        <authorList>
            <person name="Nielsen J.C."/>
            <person name="Grijseels S."/>
            <person name="Prigent S."/>
            <person name="Ji B."/>
            <person name="Dainat J."/>
            <person name="Nielsen K.F."/>
            <person name="Frisvad J.C."/>
            <person name="Workman M."/>
            <person name="Nielsen J."/>
        </authorList>
    </citation>
    <scope>NUCLEOTIDE SEQUENCE [LARGE SCALE GENOMIC DNA]</scope>
    <source>
        <strain evidence="5">IBT 31321</strain>
    </source>
</reference>